<name>A0A8J6J0F8_9FIRM</name>
<proteinExistence type="predicted"/>
<evidence type="ECO:0000313" key="2">
    <source>
        <dbReference type="Proteomes" id="UP000628736"/>
    </source>
</evidence>
<organism evidence="1 2">
    <name type="scientific">Flintibacter hominis</name>
    <dbReference type="NCBI Taxonomy" id="2763048"/>
    <lineage>
        <taxon>Bacteria</taxon>
        <taxon>Bacillati</taxon>
        <taxon>Bacillota</taxon>
        <taxon>Clostridia</taxon>
        <taxon>Eubacteriales</taxon>
        <taxon>Flintibacter</taxon>
    </lineage>
</organism>
<keyword evidence="2" id="KW-1185">Reference proteome</keyword>
<comment type="caution">
    <text evidence="1">The sequence shown here is derived from an EMBL/GenBank/DDBJ whole genome shotgun (WGS) entry which is preliminary data.</text>
</comment>
<reference evidence="1" key="1">
    <citation type="submission" date="2020-08" db="EMBL/GenBank/DDBJ databases">
        <title>Genome public.</title>
        <authorList>
            <person name="Liu C."/>
            <person name="Sun Q."/>
        </authorList>
    </citation>
    <scope>NUCLEOTIDE SEQUENCE</scope>
    <source>
        <strain evidence="1">NSJ-23</strain>
    </source>
</reference>
<protein>
    <submittedName>
        <fullName evidence="1">Uncharacterized protein</fullName>
    </submittedName>
</protein>
<sequence length="250" mass="27547">MGDCYDKEGLAVRRQEIMSCMTGYKGCYQRAYRCLGASAEIFEDVRSTLLTDVLGEKLAKRAHGILSREFKKRKGVQSGQVKQRFLGAVTHKGAMTLFDTATAQCDRIYELVDSYGLAHELLVHILAGGAAGGYDIVACPDPMAPDRLAHLLVPELGLAFLTSTSVLPFPGSPYRRIRLDAAADREILRHSRPRLRFAKKVSAALAEEAVESLAQAKAMHDDLEALYNPFVDFQLVDQMAQSVGDEILKI</sequence>
<accession>A0A8J6J0F8</accession>
<gene>
    <name evidence="1" type="ORF">H8S11_00740</name>
</gene>
<dbReference type="Proteomes" id="UP000628736">
    <property type="component" value="Unassembled WGS sequence"/>
</dbReference>
<evidence type="ECO:0000313" key="1">
    <source>
        <dbReference type="EMBL" id="MBC5721354.1"/>
    </source>
</evidence>
<dbReference type="EMBL" id="JACOPO010000001">
    <property type="protein sequence ID" value="MBC5721354.1"/>
    <property type="molecule type" value="Genomic_DNA"/>
</dbReference>
<dbReference type="AlphaFoldDB" id="A0A8J6J0F8"/>